<dbReference type="RefSeq" id="WP_142976799.1">
    <property type="nucleotide sequence ID" value="NZ_BSYC01000005.1"/>
</dbReference>
<evidence type="ECO:0000313" key="2">
    <source>
        <dbReference type="Proteomes" id="UP001241571"/>
    </source>
</evidence>
<gene>
    <name evidence="1" type="ORF">QRX88_08845</name>
</gene>
<dbReference type="AlphaFoldDB" id="A0ABD4ZSW1"/>
<accession>A0ABD4ZSW1</accession>
<protein>
    <submittedName>
        <fullName evidence="1">Uncharacterized protein</fullName>
    </submittedName>
</protein>
<dbReference type="Proteomes" id="UP001241571">
    <property type="component" value="Unassembled WGS sequence"/>
</dbReference>
<organism evidence="1 2">
    <name type="scientific">Enterococcus gallinarum</name>
    <dbReference type="NCBI Taxonomy" id="1353"/>
    <lineage>
        <taxon>Bacteria</taxon>
        <taxon>Bacillati</taxon>
        <taxon>Bacillota</taxon>
        <taxon>Bacilli</taxon>
        <taxon>Lactobacillales</taxon>
        <taxon>Enterococcaceae</taxon>
        <taxon>Enterococcus</taxon>
    </lineage>
</organism>
<sequence length="64" mass="7410">MKTLFTFYIENSAGETITLAKVADMGTAVQLLGWYKSIYSTSKEWRCYIKERYKKAALVDYVTL</sequence>
<reference evidence="1 2" key="1">
    <citation type="submission" date="2023-06" db="EMBL/GenBank/DDBJ databases">
        <title>Acute promotion of culturable opportunistic pathogens and persistent increase of antibiotic resistance following antibiotic exposure in mouse gut microbiota.</title>
        <authorList>
            <person name="Li L."/>
            <person name="Wang B."/>
            <person name="Sun Y."/>
            <person name="Wang M."/>
            <person name="Xu H."/>
        </authorList>
    </citation>
    <scope>NUCLEOTIDE SEQUENCE [LARGE SCALE GENOMIC DNA]</scope>
    <source>
        <strain evidence="1 2">CRI2_2</strain>
    </source>
</reference>
<proteinExistence type="predicted"/>
<comment type="caution">
    <text evidence="1">The sequence shown here is derived from an EMBL/GenBank/DDBJ whole genome shotgun (WGS) entry which is preliminary data.</text>
</comment>
<dbReference type="EMBL" id="JASUBT010000005">
    <property type="protein sequence ID" value="MDL4935819.1"/>
    <property type="molecule type" value="Genomic_DNA"/>
</dbReference>
<name>A0ABD4ZSW1_ENTGA</name>
<evidence type="ECO:0000313" key="1">
    <source>
        <dbReference type="EMBL" id="MDL4935819.1"/>
    </source>
</evidence>